<dbReference type="CDD" id="cd17324">
    <property type="entry name" value="MFS_NepI_like"/>
    <property type="match status" value="1"/>
</dbReference>
<reference evidence="10 11" key="1">
    <citation type="submission" date="2019-07" db="EMBL/GenBank/DDBJ databases">
        <title>Quadrisphaera sp. strain DD2A genome sequencing and assembly.</title>
        <authorList>
            <person name="Kim I."/>
        </authorList>
    </citation>
    <scope>NUCLEOTIDE SEQUENCE [LARGE SCALE GENOMIC DNA]</scope>
    <source>
        <strain evidence="10 11">DD2A</strain>
    </source>
</reference>
<accession>A0A5C8ZJR5</accession>
<dbReference type="PROSITE" id="PS50850">
    <property type="entry name" value="MFS"/>
    <property type="match status" value="1"/>
</dbReference>
<dbReference type="Pfam" id="PF07690">
    <property type="entry name" value="MFS_1"/>
    <property type="match status" value="2"/>
</dbReference>
<feature type="transmembrane region" description="Helical" evidence="8">
    <location>
        <begin position="182"/>
        <end position="202"/>
    </location>
</feature>
<evidence type="ECO:0000256" key="4">
    <source>
        <dbReference type="ARBA" id="ARBA00022475"/>
    </source>
</evidence>
<evidence type="ECO:0000256" key="7">
    <source>
        <dbReference type="ARBA" id="ARBA00023136"/>
    </source>
</evidence>
<keyword evidence="5 8" id="KW-0812">Transmembrane</keyword>
<sequence length="429" mass="42570">MTPVPGAGSAPDDDDGGYLPGSDGLRRASWALFLAGVAVFALLYAPQPLLPLLASDFSQTPAAATLAVSATTASLAVGLLVAGPLSERFGRTRLVHASLVASSALGLVAVLAPTWDWLVVLRAVQGLALAGLPAVAVAYLREEVHPLAAGRATGLYVGGNAIGGMLGRLLSSGLAELGGWKAAQGGVAVLGLVCAALVWWLLPRSRRFTPAPAGLRALGRRTRGVVTDPALLGLYGLSLALMGSFVAVWNAIGFRLEASPYSLGPAAAGLVFTVYALGSVASAQGGRLADGLGRRVVVPVAVLVMGAGLAATAASPLWAVVAGMAVFTAGFFAAHGVASGWVAARAGAGGRATAQAASTYLFAYYVGSSLGGTAGGAAWSAGGWSSVVLLAGGAALVALLLTGLLARTRSLLPPPSSSPPSPPSAPETA</sequence>
<feature type="transmembrane region" description="Helical" evidence="8">
    <location>
        <begin position="292"/>
        <end position="311"/>
    </location>
</feature>
<evidence type="ECO:0000256" key="1">
    <source>
        <dbReference type="ARBA" id="ARBA00004651"/>
    </source>
</evidence>
<name>A0A5C8ZJR5_9ACTN</name>
<keyword evidence="3" id="KW-0813">Transport</keyword>
<feature type="transmembrane region" description="Helical" evidence="8">
    <location>
        <begin position="317"/>
        <end position="342"/>
    </location>
</feature>
<feature type="transmembrane region" description="Helical" evidence="8">
    <location>
        <begin position="62"/>
        <end position="82"/>
    </location>
</feature>
<dbReference type="PANTHER" id="PTHR43271:SF1">
    <property type="entry name" value="INNER MEMBRANE TRANSPORT PROTEIN YNFM"/>
    <property type="match status" value="1"/>
</dbReference>
<feature type="transmembrane region" description="Helical" evidence="8">
    <location>
        <begin position="94"/>
        <end position="113"/>
    </location>
</feature>
<evidence type="ECO:0000256" key="8">
    <source>
        <dbReference type="SAM" id="Phobius"/>
    </source>
</evidence>
<dbReference type="Proteomes" id="UP000321234">
    <property type="component" value="Unassembled WGS sequence"/>
</dbReference>
<dbReference type="InterPro" id="IPR036259">
    <property type="entry name" value="MFS_trans_sf"/>
</dbReference>
<evidence type="ECO:0000313" key="11">
    <source>
        <dbReference type="Proteomes" id="UP000321234"/>
    </source>
</evidence>
<feature type="transmembrane region" description="Helical" evidence="8">
    <location>
        <begin position="119"/>
        <end position="140"/>
    </location>
</feature>
<dbReference type="InterPro" id="IPR011701">
    <property type="entry name" value="MFS"/>
</dbReference>
<dbReference type="EMBL" id="VKAC01000003">
    <property type="protein sequence ID" value="TXR57080.1"/>
    <property type="molecule type" value="Genomic_DNA"/>
</dbReference>
<dbReference type="PANTHER" id="PTHR43271">
    <property type="entry name" value="BLL2771 PROTEIN"/>
    <property type="match status" value="1"/>
</dbReference>
<evidence type="ECO:0000313" key="10">
    <source>
        <dbReference type="EMBL" id="TXR57080.1"/>
    </source>
</evidence>
<comment type="subcellular location">
    <subcellularLocation>
        <location evidence="1">Cell membrane</location>
        <topology evidence="1">Multi-pass membrane protein</topology>
    </subcellularLocation>
</comment>
<dbReference type="InterPro" id="IPR005829">
    <property type="entry name" value="Sugar_transporter_CS"/>
</dbReference>
<dbReference type="RefSeq" id="WP_147925501.1">
    <property type="nucleotide sequence ID" value="NZ_VKAC01000003.1"/>
</dbReference>
<comment type="caution">
    <text evidence="10">The sequence shown here is derived from an EMBL/GenBank/DDBJ whole genome shotgun (WGS) entry which is preliminary data.</text>
</comment>
<evidence type="ECO:0000259" key="9">
    <source>
        <dbReference type="PROSITE" id="PS50850"/>
    </source>
</evidence>
<dbReference type="GO" id="GO:0022857">
    <property type="term" value="F:transmembrane transporter activity"/>
    <property type="evidence" value="ECO:0007669"/>
    <property type="project" value="InterPro"/>
</dbReference>
<dbReference type="PROSITE" id="PS00216">
    <property type="entry name" value="SUGAR_TRANSPORT_1"/>
    <property type="match status" value="1"/>
</dbReference>
<keyword evidence="4" id="KW-1003">Cell membrane</keyword>
<dbReference type="OrthoDB" id="63984at2"/>
<evidence type="ECO:0000256" key="5">
    <source>
        <dbReference type="ARBA" id="ARBA00022692"/>
    </source>
</evidence>
<feature type="domain" description="Major facilitator superfamily (MFS) profile" evidence="9">
    <location>
        <begin position="24"/>
        <end position="410"/>
    </location>
</feature>
<dbReference type="Gene3D" id="1.20.1250.20">
    <property type="entry name" value="MFS general substrate transporter like domains"/>
    <property type="match status" value="1"/>
</dbReference>
<evidence type="ECO:0000256" key="2">
    <source>
        <dbReference type="ARBA" id="ARBA00008335"/>
    </source>
</evidence>
<protein>
    <submittedName>
        <fullName evidence="10">MFS transporter</fullName>
    </submittedName>
</protein>
<evidence type="ECO:0000256" key="6">
    <source>
        <dbReference type="ARBA" id="ARBA00022989"/>
    </source>
</evidence>
<gene>
    <name evidence="10" type="ORF">FMM08_06290</name>
</gene>
<keyword evidence="7 8" id="KW-0472">Membrane</keyword>
<organism evidence="10 11">
    <name type="scientific">Quadrisphaera setariae</name>
    <dbReference type="NCBI Taxonomy" id="2593304"/>
    <lineage>
        <taxon>Bacteria</taxon>
        <taxon>Bacillati</taxon>
        <taxon>Actinomycetota</taxon>
        <taxon>Actinomycetes</taxon>
        <taxon>Kineosporiales</taxon>
        <taxon>Kineosporiaceae</taxon>
        <taxon>Quadrisphaera</taxon>
    </lineage>
</organism>
<feature type="transmembrane region" description="Helical" evidence="8">
    <location>
        <begin position="152"/>
        <end position="170"/>
    </location>
</feature>
<proteinExistence type="inferred from homology"/>
<keyword evidence="6 8" id="KW-1133">Transmembrane helix</keyword>
<keyword evidence="11" id="KW-1185">Reference proteome</keyword>
<dbReference type="SUPFAM" id="SSF103473">
    <property type="entry name" value="MFS general substrate transporter"/>
    <property type="match status" value="1"/>
</dbReference>
<dbReference type="AlphaFoldDB" id="A0A5C8ZJR5"/>
<dbReference type="InterPro" id="IPR020846">
    <property type="entry name" value="MFS_dom"/>
</dbReference>
<evidence type="ECO:0000256" key="3">
    <source>
        <dbReference type="ARBA" id="ARBA00022448"/>
    </source>
</evidence>
<comment type="similarity">
    <text evidence="2">Belongs to the major facilitator superfamily.</text>
</comment>
<feature type="transmembrane region" description="Helical" evidence="8">
    <location>
        <begin position="230"/>
        <end position="252"/>
    </location>
</feature>
<feature type="transmembrane region" description="Helical" evidence="8">
    <location>
        <begin position="387"/>
        <end position="406"/>
    </location>
</feature>
<feature type="transmembrane region" description="Helical" evidence="8">
    <location>
        <begin position="258"/>
        <end position="280"/>
    </location>
</feature>
<feature type="transmembrane region" description="Helical" evidence="8">
    <location>
        <begin position="362"/>
        <end position="381"/>
    </location>
</feature>
<dbReference type="GO" id="GO:0005886">
    <property type="term" value="C:plasma membrane"/>
    <property type="evidence" value="ECO:0007669"/>
    <property type="project" value="UniProtKB-SubCell"/>
</dbReference>
<feature type="transmembrane region" description="Helical" evidence="8">
    <location>
        <begin position="30"/>
        <end position="50"/>
    </location>
</feature>